<evidence type="ECO:0000256" key="3">
    <source>
        <dbReference type="ARBA" id="ARBA00010136"/>
    </source>
</evidence>
<dbReference type="EMBL" id="MAAO01000006">
    <property type="protein sequence ID" value="OUR96964.1"/>
    <property type="molecule type" value="Genomic_DNA"/>
</dbReference>
<dbReference type="InterPro" id="IPR042097">
    <property type="entry name" value="Aminopeptidase_N-like_N_sf"/>
</dbReference>
<evidence type="ECO:0000256" key="9">
    <source>
        <dbReference type="ARBA" id="ARBA00022801"/>
    </source>
</evidence>
<keyword evidence="8" id="KW-0479">Metal-binding</keyword>
<dbReference type="InterPro" id="IPR045357">
    <property type="entry name" value="Aminopeptidase_N-like_N"/>
</dbReference>
<keyword evidence="11" id="KW-0482">Metalloprotease</keyword>
<dbReference type="InterPro" id="IPR037144">
    <property type="entry name" value="Peptidase_M1_pepN_C_sf"/>
</dbReference>
<comment type="function">
    <text evidence="13">Aminopeptidase N is involved in the degradation of intracellular peptides generated by protein breakdown during normal growth as well as in response to nutrient starvation.</text>
</comment>
<dbReference type="SUPFAM" id="SSF55486">
    <property type="entry name" value="Metalloproteases ('zincins'), catalytic domain"/>
    <property type="match status" value="1"/>
</dbReference>
<evidence type="ECO:0000256" key="11">
    <source>
        <dbReference type="ARBA" id="ARBA00023049"/>
    </source>
</evidence>
<dbReference type="FunFam" id="3.30.2010.30:FF:000002">
    <property type="entry name" value="Putative aminopeptidase N"/>
    <property type="match status" value="1"/>
</dbReference>
<feature type="domain" description="Aminopeptidase N-like N-terminal" evidence="17">
    <location>
        <begin position="104"/>
        <end position="192"/>
    </location>
</feature>
<proteinExistence type="inferred from homology"/>
<dbReference type="Gene3D" id="3.30.2010.30">
    <property type="match status" value="1"/>
</dbReference>
<keyword evidence="10" id="KW-0862">Zinc</keyword>
<dbReference type="Pfam" id="PF11940">
    <property type="entry name" value="DUF3458"/>
    <property type="match status" value="1"/>
</dbReference>
<evidence type="ECO:0000256" key="6">
    <source>
        <dbReference type="ARBA" id="ARBA00022438"/>
    </source>
</evidence>
<dbReference type="Gene3D" id="2.60.40.1840">
    <property type="match status" value="1"/>
</dbReference>
<evidence type="ECO:0000259" key="14">
    <source>
        <dbReference type="Pfam" id="PF01433"/>
    </source>
</evidence>
<dbReference type="InterPro" id="IPR024601">
    <property type="entry name" value="Peptidase_M1_pepN_C"/>
</dbReference>
<feature type="domain" description="Peptidase M1 alanyl aminopeptidase Ig-like fold" evidence="15">
    <location>
        <begin position="451"/>
        <end position="557"/>
    </location>
</feature>
<dbReference type="Gene3D" id="1.25.50.10">
    <property type="entry name" value="Peptidase M1, alanyl aminopeptidase, C-terminal domain"/>
    <property type="match status" value="1"/>
</dbReference>
<evidence type="ECO:0000256" key="4">
    <source>
        <dbReference type="ARBA" id="ARBA00012564"/>
    </source>
</evidence>
<dbReference type="InterPro" id="IPR001930">
    <property type="entry name" value="Peptidase_M1"/>
</dbReference>
<gene>
    <name evidence="18" type="ORF">A9Q84_11550</name>
</gene>
<evidence type="ECO:0000256" key="12">
    <source>
        <dbReference type="ARBA" id="ARBA00029840"/>
    </source>
</evidence>
<evidence type="ECO:0000256" key="2">
    <source>
        <dbReference type="ARBA" id="ARBA00001947"/>
    </source>
</evidence>
<evidence type="ECO:0000259" key="17">
    <source>
        <dbReference type="Pfam" id="PF17900"/>
    </source>
</evidence>
<evidence type="ECO:0000313" key="19">
    <source>
        <dbReference type="Proteomes" id="UP000196531"/>
    </source>
</evidence>
<comment type="caution">
    <text evidence="18">The sequence shown here is derived from an EMBL/GenBank/DDBJ whole genome shotgun (WGS) entry which is preliminary data.</text>
</comment>
<sequence>MKDATPQTIYLKDYKTSDYLISKIHLTFDLDDTKTQVISKMDIKANYDFKTGKRELFLNGEEILLKSIFVNGQELEAGDYDLVENGLILRKVEAEFILEIHNTINPIENKALDGLYKSGSIYCTQNEPEGFRRITYFIDRPDIMAVYTTKVIANKKNFPILLSNGNPIDSGDLEDGKHFVEWLDPFPKPSYLYALVAGDLGVVKDEFITMTGRKIALEIFVDKGNESKCDHAMKSLINSMKWDEEVYGREYDLDIYMIVAVDSFNMGAMENKGLNIFNSAYVLADPKTATDDNFFGVEGVIGHEYFHNWTGNRITCRDWFQLTLKEGLTVFRDQEFSSDMNSRVVNRIANVKTLKSRQFVEDAGPTAHPIKPSSYIEINNFYTMTIYEKGSEIIRMIHTLLGAEGFRKGTDKYFELFDGQAVTTEDFLHAMSVANENYDFTQFAHWYHQSGTPLVEVKTAYNESAKEYSITLTQSCPATQGATSVESYHMPFKLGLVDKAGNDLKLNLLDCATSQPQIEESILHLTKESETFTFTNIAAEPIPSFNRGFSAPVNLKSDRSLSDYVFLMAHDSDEFNRYDSAQALGKELLNCLITDLSHGTELVLDRPYIEAYGKLLGDDSIDDAFKSLAMAIPSEGILHQMQDVIDYENTQKARNFVLKTLAYEHRDLLEKIYNKLNVEKEYSLSPSDMGERALKNMALEFLLASDDTKFEELCFNQFKSSTNMTDEFASLQLLIGADSKFKDQAVSMFYKKWQHETLVMQKWLTAQAKAKGDNALSRIKELQKDKVYDETVPNLVRSLISTFAANTTEFNHKSGRGYQFIADQIIAIDKLNPQMGSRLAGSFKDYKRLPSDLKALVKENLQRIMEVKDLSSNVFEIVSKTLAD</sequence>
<dbReference type="Gene3D" id="2.60.40.1730">
    <property type="entry name" value="tricorn interacting facor f3 domain"/>
    <property type="match status" value="1"/>
</dbReference>
<dbReference type="Proteomes" id="UP000196531">
    <property type="component" value="Unassembled WGS sequence"/>
</dbReference>
<keyword evidence="9" id="KW-0378">Hydrolase</keyword>
<organism evidence="18 19">
    <name type="scientific">Halobacteriovorax marinus</name>
    <dbReference type="NCBI Taxonomy" id="97084"/>
    <lineage>
        <taxon>Bacteria</taxon>
        <taxon>Pseudomonadati</taxon>
        <taxon>Bdellovibrionota</taxon>
        <taxon>Bacteriovoracia</taxon>
        <taxon>Bacteriovoracales</taxon>
        <taxon>Halobacteriovoraceae</taxon>
        <taxon>Halobacteriovorax</taxon>
    </lineage>
</organism>
<reference evidence="19" key="1">
    <citation type="journal article" date="2017" name="Proc. Natl. Acad. Sci. U.S.A.">
        <title>Simulation of Deepwater Horizon oil plume reveals substrate specialization within a complex community of hydrocarbon-degraders.</title>
        <authorList>
            <person name="Hu P."/>
            <person name="Dubinsky E.A."/>
            <person name="Probst A.J."/>
            <person name="Wang J."/>
            <person name="Sieber C.M.K."/>
            <person name="Tom L.M."/>
            <person name="Gardinali P."/>
            <person name="Banfield J.F."/>
            <person name="Atlas R.M."/>
            <person name="Andersen G.L."/>
        </authorList>
    </citation>
    <scope>NUCLEOTIDE SEQUENCE [LARGE SCALE GENOMIC DNA]</scope>
</reference>
<dbReference type="InterPro" id="IPR014782">
    <property type="entry name" value="Peptidase_M1_dom"/>
</dbReference>
<name>A0A1Y5F852_9BACT</name>
<comment type="catalytic activity">
    <reaction evidence="1">
        <text>Release of an N-terminal amino acid, Xaa-|-Yaa- from a peptide, amide or arylamide. Xaa is preferably Ala, but may be most amino acids including Pro (slow action). When a terminal hydrophobic residue is followed by a prolyl residue, the two may be released as an intact Xaa-Pro dipeptide.</text>
        <dbReference type="EC" id="3.4.11.2"/>
    </reaction>
</comment>
<evidence type="ECO:0000256" key="5">
    <source>
        <dbReference type="ARBA" id="ARBA00015611"/>
    </source>
</evidence>
<evidence type="ECO:0000259" key="15">
    <source>
        <dbReference type="Pfam" id="PF11940"/>
    </source>
</evidence>
<evidence type="ECO:0000256" key="1">
    <source>
        <dbReference type="ARBA" id="ARBA00000098"/>
    </source>
</evidence>
<protein>
    <recommendedName>
        <fullName evidence="5">Aminopeptidase N</fullName>
        <ecNumber evidence="4">3.4.11.2</ecNumber>
    </recommendedName>
    <alternativeName>
        <fullName evidence="12">Alpha-aminoacylpeptide hydrolase</fullName>
    </alternativeName>
</protein>
<evidence type="ECO:0000313" key="18">
    <source>
        <dbReference type="EMBL" id="OUR96964.1"/>
    </source>
</evidence>
<dbReference type="GO" id="GO:0016285">
    <property type="term" value="F:alanyl aminopeptidase activity"/>
    <property type="evidence" value="ECO:0007669"/>
    <property type="project" value="UniProtKB-EC"/>
</dbReference>
<dbReference type="FunFam" id="2.60.40.1730:FF:000005">
    <property type="entry name" value="Aminopeptidase N"/>
    <property type="match status" value="1"/>
</dbReference>
<keyword evidence="7" id="KW-0645">Protease</keyword>
<dbReference type="NCBIfam" id="TIGR02414">
    <property type="entry name" value="pepN_proteo"/>
    <property type="match status" value="1"/>
</dbReference>
<dbReference type="PANTHER" id="PTHR46322:SF1">
    <property type="entry name" value="PUROMYCIN-SENSITIVE AMINOPEPTIDASE"/>
    <property type="match status" value="1"/>
</dbReference>
<dbReference type="Pfam" id="PF17900">
    <property type="entry name" value="Peptidase_M1_N"/>
    <property type="match status" value="1"/>
</dbReference>
<evidence type="ECO:0000256" key="8">
    <source>
        <dbReference type="ARBA" id="ARBA00022723"/>
    </source>
</evidence>
<feature type="domain" description="Peptidase M1 alanyl aminopeptidase C-terminal" evidence="16">
    <location>
        <begin position="563"/>
        <end position="883"/>
    </location>
</feature>
<dbReference type="Pfam" id="PF17432">
    <property type="entry name" value="DUF3458_C"/>
    <property type="match status" value="1"/>
</dbReference>
<dbReference type="AlphaFoldDB" id="A0A1Y5F852"/>
<comment type="similarity">
    <text evidence="3">Belongs to the peptidase M1 family.</text>
</comment>
<dbReference type="CDD" id="cd09600">
    <property type="entry name" value="M1_APN"/>
    <property type="match status" value="1"/>
</dbReference>
<accession>A0A1Y5F852</accession>
<dbReference type="SUPFAM" id="SSF63737">
    <property type="entry name" value="Leukotriene A4 hydrolase N-terminal domain"/>
    <property type="match status" value="1"/>
</dbReference>
<dbReference type="GO" id="GO:0008237">
    <property type="term" value="F:metallopeptidase activity"/>
    <property type="evidence" value="ECO:0007669"/>
    <property type="project" value="UniProtKB-KW"/>
</dbReference>
<dbReference type="Gene3D" id="1.10.390.10">
    <property type="entry name" value="Neutral Protease Domain 2"/>
    <property type="match status" value="1"/>
</dbReference>
<comment type="cofactor">
    <cofactor evidence="2">
        <name>Zn(2+)</name>
        <dbReference type="ChEBI" id="CHEBI:29105"/>
    </cofactor>
</comment>
<dbReference type="InterPro" id="IPR012779">
    <property type="entry name" value="Peptidase_M1_pepN"/>
</dbReference>
<dbReference type="PRINTS" id="PR00756">
    <property type="entry name" value="ALADIPTASE"/>
</dbReference>
<dbReference type="InterPro" id="IPR038438">
    <property type="entry name" value="PepN_Ig-like_sf"/>
</dbReference>
<dbReference type="EC" id="3.4.11.2" evidence="4"/>
<keyword evidence="6 18" id="KW-0031">Aminopeptidase</keyword>
<dbReference type="FunFam" id="2.60.40.1840:FF:000001">
    <property type="entry name" value="Aminopeptidase N"/>
    <property type="match status" value="1"/>
</dbReference>
<evidence type="ECO:0000256" key="10">
    <source>
        <dbReference type="ARBA" id="ARBA00022833"/>
    </source>
</evidence>
<dbReference type="GO" id="GO:0006508">
    <property type="term" value="P:proteolysis"/>
    <property type="evidence" value="ECO:0007669"/>
    <property type="project" value="UniProtKB-KW"/>
</dbReference>
<dbReference type="Pfam" id="PF01433">
    <property type="entry name" value="Peptidase_M1"/>
    <property type="match status" value="1"/>
</dbReference>
<evidence type="ECO:0000256" key="13">
    <source>
        <dbReference type="ARBA" id="ARBA00059739"/>
    </source>
</evidence>
<dbReference type="GO" id="GO:0008270">
    <property type="term" value="F:zinc ion binding"/>
    <property type="evidence" value="ECO:0007669"/>
    <property type="project" value="InterPro"/>
</dbReference>
<evidence type="ECO:0000256" key="7">
    <source>
        <dbReference type="ARBA" id="ARBA00022670"/>
    </source>
</evidence>
<dbReference type="PANTHER" id="PTHR46322">
    <property type="entry name" value="PUROMYCIN-SENSITIVE AMINOPEPTIDASE"/>
    <property type="match status" value="1"/>
</dbReference>
<dbReference type="InterPro" id="IPR027268">
    <property type="entry name" value="Peptidase_M4/M1_CTD_sf"/>
</dbReference>
<feature type="domain" description="Peptidase M1 membrane alanine aminopeptidase" evidence="14">
    <location>
        <begin position="232"/>
        <end position="443"/>
    </location>
</feature>
<dbReference type="InterPro" id="IPR035414">
    <property type="entry name" value="Peptidase_M1_pepN_Ig-like"/>
</dbReference>
<evidence type="ECO:0000259" key="16">
    <source>
        <dbReference type="Pfam" id="PF17432"/>
    </source>
</evidence>